<organism evidence="1 2">
    <name type="scientific">Trichomonascus ciferrii</name>
    <dbReference type="NCBI Taxonomy" id="44093"/>
    <lineage>
        <taxon>Eukaryota</taxon>
        <taxon>Fungi</taxon>
        <taxon>Dikarya</taxon>
        <taxon>Ascomycota</taxon>
        <taxon>Saccharomycotina</taxon>
        <taxon>Dipodascomycetes</taxon>
        <taxon>Dipodascales</taxon>
        <taxon>Trichomonascaceae</taxon>
        <taxon>Trichomonascus</taxon>
        <taxon>Trichomonascus ciferrii complex</taxon>
    </lineage>
</organism>
<gene>
    <name evidence="1" type="ORF">TRICI_001117</name>
</gene>
<comment type="caution">
    <text evidence="1">The sequence shown here is derived from an EMBL/GenBank/DDBJ whole genome shotgun (WGS) entry which is preliminary data.</text>
</comment>
<dbReference type="VEuPathDB" id="FungiDB:TRICI_001117"/>
<name>A0A642VA65_9ASCO</name>
<accession>A0A642VA65</accession>
<keyword evidence="2" id="KW-1185">Reference proteome</keyword>
<dbReference type="AlphaFoldDB" id="A0A642VA65"/>
<evidence type="ECO:0000313" key="2">
    <source>
        <dbReference type="Proteomes" id="UP000761534"/>
    </source>
</evidence>
<evidence type="ECO:0000313" key="1">
    <source>
        <dbReference type="EMBL" id="KAA8916721.1"/>
    </source>
</evidence>
<reference evidence="1" key="1">
    <citation type="journal article" date="2019" name="G3 (Bethesda)">
        <title>Genome Assemblies of Two Rare Opportunistic Yeast Pathogens: Diutina rugosa (syn. Candida rugosa) and Trichomonascus ciferrii (syn. Candida ciferrii).</title>
        <authorList>
            <person name="Mixao V."/>
            <person name="Saus E."/>
            <person name="Hansen A.P."/>
            <person name="Lass-Florl C."/>
            <person name="Gabaldon T."/>
        </authorList>
    </citation>
    <scope>NUCLEOTIDE SEQUENCE</scope>
    <source>
        <strain evidence="1">CBS 4856</strain>
    </source>
</reference>
<proteinExistence type="predicted"/>
<dbReference type="Proteomes" id="UP000761534">
    <property type="component" value="Unassembled WGS sequence"/>
</dbReference>
<protein>
    <submittedName>
        <fullName evidence="1">Uncharacterized protein</fullName>
    </submittedName>
</protein>
<sequence length="94" mass="10685">MSDTLQAMNLVSQPLRSHQELLNQLSAFHQKHLQGVIQQSRAFLQGSRSISQLMVTTSEFPHKKSGVFPHSQVQCTEFISTQQYSSFENDEDGF</sequence>
<dbReference type="EMBL" id="SWFS01000084">
    <property type="protein sequence ID" value="KAA8916721.1"/>
    <property type="molecule type" value="Genomic_DNA"/>
</dbReference>